<evidence type="ECO:0000313" key="2">
    <source>
        <dbReference type="Proteomes" id="UP000887540"/>
    </source>
</evidence>
<dbReference type="WBParaSite" id="ACRNAN_Path_627.g2329.t1">
    <property type="protein sequence ID" value="ACRNAN_Path_627.g2329.t1"/>
    <property type="gene ID" value="ACRNAN_Path_627.g2329"/>
</dbReference>
<protein>
    <submittedName>
        <fullName evidence="3">Uncharacterized protein</fullName>
    </submittedName>
</protein>
<keyword evidence="1" id="KW-1133">Transmembrane helix</keyword>
<sequence length="239" mass="28794">MDYKNQIFRKDSLQWCYRYDRVDPQKWNLIYRDINASRMYIFIQCGFLYMVYTMAIAIFDYVNNGKITLKSVQKKKDEFEELGYFGYAILAFFGLMTMVIWNYNRMLIFRIYQSVSSPSNFRIIVPSRIGLCVVPTKIHYGIVKHSIHWNHIEPQRHFHEQIHAADTNMEFARKFARNIIFGNICLGTNKTRYTLGSDELFTNNIHARYFLKELDKFPKKFQEEMETKRERKNLHNNDK</sequence>
<keyword evidence="1" id="KW-0472">Membrane</keyword>
<keyword evidence="1" id="KW-0812">Transmembrane</keyword>
<accession>A0A914C978</accession>
<name>A0A914C978_9BILA</name>
<reference evidence="3" key="1">
    <citation type="submission" date="2022-11" db="UniProtKB">
        <authorList>
            <consortium name="WormBaseParasite"/>
        </authorList>
    </citation>
    <scope>IDENTIFICATION</scope>
</reference>
<dbReference type="Proteomes" id="UP000887540">
    <property type="component" value="Unplaced"/>
</dbReference>
<organism evidence="2 3">
    <name type="scientific">Acrobeloides nanus</name>
    <dbReference type="NCBI Taxonomy" id="290746"/>
    <lineage>
        <taxon>Eukaryota</taxon>
        <taxon>Metazoa</taxon>
        <taxon>Ecdysozoa</taxon>
        <taxon>Nematoda</taxon>
        <taxon>Chromadorea</taxon>
        <taxon>Rhabditida</taxon>
        <taxon>Tylenchina</taxon>
        <taxon>Cephalobomorpha</taxon>
        <taxon>Cephaloboidea</taxon>
        <taxon>Cephalobidae</taxon>
        <taxon>Acrobeloides</taxon>
    </lineage>
</organism>
<dbReference type="AlphaFoldDB" id="A0A914C978"/>
<proteinExistence type="predicted"/>
<feature type="transmembrane region" description="Helical" evidence="1">
    <location>
        <begin position="82"/>
        <end position="103"/>
    </location>
</feature>
<feature type="transmembrane region" description="Helical" evidence="1">
    <location>
        <begin position="39"/>
        <end position="62"/>
    </location>
</feature>
<evidence type="ECO:0000313" key="3">
    <source>
        <dbReference type="WBParaSite" id="ACRNAN_Path_627.g2329.t1"/>
    </source>
</evidence>
<evidence type="ECO:0000256" key="1">
    <source>
        <dbReference type="SAM" id="Phobius"/>
    </source>
</evidence>
<keyword evidence="2" id="KW-1185">Reference proteome</keyword>